<name>D2S2P7_HALTV</name>
<protein>
    <recommendedName>
        <fullName evidence="4">Acyltransferase 3</fullName>
    </recommendedName>
</protein>
<keyword evidence="2" id="KW-0614">Plasmid</keyword>
<dbReference type="RefSeq" id="WP_012945887.1">
    <property type="nucleotide sequence ID" value="NC_013746.1"/>
</dbReference>
<evidence type="ECO:0008006" key="4">
    <source>
        <dbReference type="Google" id="ProtNLM"/>
    </source>
</evidence>
<proteinExistence type="predicted"/>
<dbReference type="KEGG" id="htu:Htur_4900"/>
<sequence>MFLALIVVYVLGYHLRSEAFGSYVYAPSYGISTVLLSAALFLFLLSQPKLFANTPLPAWGTYAVGIYVTHPTVFAILRALRETLESMGYAIDSMIIWHLVTTPATIVGALVVYLLAHKLRLIEIGAVICPGNHGSKLAGRINTTIR</sequence>
<geneLocation type="plasmid" evidence="2 3">
    <name>pHTUR03</name>
</geneLocation>
<evidence type="ECO:0000313" key="2">
    <source>
        <dbReference type="EMBL" id="ADB63644.1"/>
    </source>
</evidence>
<feature type="transmembrane region" description="Helical" evidence="1">
    <location>
        <begin position="95"/>
        <end position="116"/>
    </location>
</feature>
<dbReference type="AlphaFoldDB" id="D2S2P7"/>
<accession>D2S2P7</accession>
<feature type="transmembrane region" description="Helical" evidence="1">
    <location>
        <begin position="27"/>
        <end position="46"/>
    </location>
</feature>
<dbReference type="EMBL" id="CP001863">
    <property type="protein sequence ID" value="ADB63644.1"/>
    <property type="molecule type" value="Genomic_DNA"/>
</dbReference>
<evidence type="ECO:0000313" key="3">
    <source>
        <dbReference type="Proteomes" id="UP000001903"/>
    </source>
</evidence>
<keyword evidence="1" id="KW-0812">Transmembrane</keyword>
<reference evidence="2 3" key="1">
    <citation type="journal article" date="2010" name="Stand. Genomic Sci.">
        <title>Complete genome sequence of Haloterrigena turkmenica type strain (4k).</title>
        <authorList>
            <person name="Saunders E."/>
            <person name="Tindall B.J."/>
            <person name="Fahnrich R."/>
            <person name="Lapidus A."/>
            <person name="Copeland A."/>
            <person name="Del Rio T.G."/>
            <person name="Lucas S."/>
            <person name="Chen F."/>
            <person name="Tice H."/>
            <person name="Cheng J.F."/>
            <person name="Han C."/>
            <person name="Detter J.C."/>
            <person name="Bruce D."/>
            <person name="Goodwin L."/>
            <person name="Chain P."/>
            <person name="Pitluck S."/>
            <person name="Pati A."/>
            <person name="Ivanova N."/>
            <person name="Mavromatis K."/>
            <person name="Chen A."/>
            <person name="Palaniappan K."/>
            <person name="Land M."/>
            <person name="Hauser L."/>
            <person name="Chang Y.J."/>
            <person name="Jeffries C.D."/>
            <person name="Brettin T."/>
            <person name="Rohde M."/>
            <person name="Goker M."/>
            <person name="Bristow J."/>
            <person name="Eisen J.A."/>
            <person name="Markowitz V."/>
            <person name="Hugenholtz P."/>
            <person name="Klenk H.P."/>
            <person name="Kyrpides N.C."/>
        </authorList>
    </citation>
    <scope>NUCLEOTIDE SEQUENCE [LARGE SCALE GENOMIC DNA]</scope>
    <source>
        <strain evidence="3">ATCC 51198 / DSM 5511 / JCM 9101 / NCIMB 13204 / VKM B-1734 / 4k</strain>
    </source>
</reference>
<organism evidence="2 3">
    <name type="scientific">Haloterrigena turkmenica (strain ATCC 51198 / DSM 5511 / JCM 9101 / NCIMB 13204 / VKM B-1734 / 4k)</name>
    <name type="common">Halococcus turkmenicus</name>
    <dbReference type="NCBI Taxonomy" id="543526"/>
    <lineage>
        <taxon>Archaea</taxon>
        <taxon>Methanobacteriati</taxon>
        <taxon>Methanobacteriota</taxon>
        <taxon>Stenosarchaea group</taxon>
        <taxon>Halobacteria</taxon>
        <taxon>Halobacteriales</taxon>
        <taxon>Natrialbaceae</taxon>
        <taxon>Haloterrigena</taxon>
    </lineage>
</organism>
<keyword evidence="1" id="KW-1133">Transmembrane helix</keyword>
<evidence type="ECO:0000256" key="1">
    <source>
        <dbReference type="SAM" id="Phobius"/>
    </source>
</evidence>
<gene>
    <name evidence="2" type="ordered locus">Htur_4900</name>
</gene>
<keyword evidence="3" id="KW-1185">Reference proteome</keyword>
<dbReference type="HOGENOM" id="CLU_1773137_0_0_2"/>
<dbReference type="Proteomes" id="UP000001903">
    <property type="component" value="Plasmid pHTUR03"/>
</dbReference>
<dbReference type="GeneID" id="8745530"/>
<feature type="transmembrane region" description="Helical" evidence="1">
    <location>
        <begin position="58"/>
        <end position="80"/>
    </location>
</feature>
<keyword evidence="1" id="KW-0472">Membrane</keyword>